<keyword evidence="2" id="KW-1133">Transmembrane helix</keyword>
<feature type="region of interest" description="Disordered" evidence="1">
    <location>
        <begin position="167"/>
        <end position="219"/>
    </location>
</feature>
<keyword evidence="2" id="KW-0812">Transmembrane</keyword>
<protein>
    <submittedName>
        <fullName evidence="3">Unannotated protein</fullName>
    </submittedName>
</protein>
<name>A0A6J7G061_9ZZZZ</name>
<dbReference type="EMBL" id="CAFBMB010000044">
    <property type="protein sequence ID" value="CAB4897189.1"/>
    <property type="molecule type" value="Genomic_DNA"/>
</dbReference>
<dbReference type="AlphaFoldDB" id="A0A6J7G061"/>
<accession>A0A6J7G061</accession>
<reference evidence="3" key="1">
    <citation type="submission" date="2020-05" db="EMBL/GenBank/DDBJ databases">
        <authorList>
            <person name="Chiriac C."/>
            <person name="Salcher M."/>
            <person name="Ghai R."/>
            <person name="Kavagutti S V."/>
        </authorList>
    </citation>
    <scope>NUCLEOTIDE SEQUENCE</scope>
</reference>
<feature type="transmembrane region" description="Helical" evidence="2">
    <location>
        <begin position="6"/>
        <end position="24"/>
    </location>
</feature>
<proteinExistence type="predicted"/>
<evidence type="ECO:0000256" key="1">
    <source>
        <dbReference type="SAM" id="MobiDB-lite"/>
    </source>
</evidence>
<feature type="transmembrane region" description="Helical" evidence="2">
    <location>
        <begin position="115"/>
        <end position="136"/>
    </location>
</feature>
<feature type="transmembrane region" description="Helical" evidence="2">
    <location>
        <begin position="142"/>
        <end position="164"/>
    </location>
</feature>
<evidence type="ECO:0000256" key="2">
    <source>
        <dbReference type="SAM" id="Phobius"/>
    </source>
</evidence>
<evidence type="ECO:0000313" key="3">
    <source>
        <dbReference type="EMBL" id="CAB4897189.1"/>
    </source>
</evidence>
<keyword evidence="2" id="KW-0472">Membrane</keyword>
<feature type="compositionally biased region" description="Low complexity" evidence="1">
    <location>
        <begin position="167"/>
        <end position="176"/>
    </location>
</feature>
<sequence>MNGDILSGGLVFAVGAVLWVAYLIPSWLRRRHFAETEANAVRLKHTVAALTAAGLETNHLRSAEESARALHEQRKALRRVERHSKKRARSVAHENLTAAQRALLARHRRRRQRQAAFSGLLISLATIAAGVALTFYVGDIVLVVVGAVGSTVSLIVVSSLSAPARVRAPQPARQSAEAFDQGEAPRAVAPTWTPRQLPRPLHLEPGSTASATLAQQRAGESRRRALAEQAFVATQTPARITPVMPAASVAAAPATQRAPSMYADLGRVAEVDAETFDLDSALRRRRAV</sequence>
<gene>
    <name evidence="3" type="ORF">UFOPK3516_00750</name>
</gene>
<organism evidence="3">
    <name type="scientific">freshwater metagenome</name>
    <dbReference type="NCBI Taxonomy" id="449393"/>
    <lineage>
        <taxon>unclassified sequences</taxon>
        <taxon>metagenomes</taxon>
        <taxon>ecological metagenomes</taxon>
    </lineage>
</organism>